<evidence type="ECO:0000313" key="1">
    <source>
        <dbReference type="EMBL" id="AQU65426.1"/>
    </source>
</evidence>
<organism evidence="1 2">
    <name type="scientific">Streptomyces niveus</name>
    <name type="common">Streptomyces spheroides</name>
    <dbReference type="NCBI Taxonomy" id="193462"/>
    <lineage>
        <taxon>Bacteria</taxon>
        <taxon>Bacillati</taxon>
        <taxon>Actinomycetota</taxon>
        <taxon>Actinomycetes</taxon>
        <taxon>Kitasatosporales</taxon>
        <taxon>Streptomycetaceae</taxon>
        <taxon>Streptomyces</taxon>
    </lineage>
</organism>
<reference evidence="1 2" key="1">
    <citation type="submission" date="2016-11" db="EMBL/GenBank/DDBJ databases">
        <title>Complete genome sequence of Streptomyces niveus SCSIO 3406.</title>
        <authorList>
            <person name="Zhu Q."/>
            <person name="Cheng W."/>
            <person name="Song Y."/>
            <person name="Li Q."/>
            <person name="Ju J."/>
        </authorList>
    </citation>
    <scope>NUCLEOTIDE SEQUENCE [LARGE SCALE GENOMIC DNA]</scope>
    <source>
        <strain evidence="1 2">SCSIO 3406</strain>
    </source>
</reference>
<dbReference type="Proteomes" id="UP000189677">
    <property type="component" value="Chromosome"/>
</dbReference>
<evidence type="ECO:0000313" key="2">
    <source>
        <dbReference type="Proteomes" id="UP000189677"/>
    </source>
</evidence>
<dbReference type="EMBL" id="CP018047">
    <property type="protein sequence ID" value="AQU65426.1"/>
    <property type="molecule type" value="Genomic_DNA"/>
</dbReference>
<proteinExistence type="predicted"/>
<dbReference type="OrthoDB" id="3273854at2"/>
<dbReference type="SUPFAM" id="SSF48371">
    <property type="entry name" value="ARM repeat"/>
    <property type="match status" value="1"/>
</dbReference>
<accession>A0A1U9QMC0</accession>
<dbReference type="AlphaFoldDB" id="A0A1U9QMC0"/>
<gene>
    <name evidence="1" type="ORF">BBN63_03385</name>
</gene>
<keyword evidence="2" id="KW-1185">Reference proteome</keyword>
<protein>
    <submittedName>
        <fullName evidence="1">Uncharacterized protein</fullName>
    </submittedName>
</protein>
<dbReference type="RefSeq" id="WP_078073935.1">
    <property type="nucleotide sequence ID" value="NZ_CP018047.1"/>
</dbReference>
<name>A0A1U9QMC0_STRNV</name>
<dbReference type="InterPro" id="IPR016024">
    <property type="entry name" value="ARM-type_fold"/>
</dbReference>
<dbReference type="KEGG" id="snw:BBN63_03385"/>
<sequence>MSLTVDRLLVALEPLSYPDRLKHLAHSARSLHPTDELPSLVAELAGRGTYERRLATFAALVGRHIGFLAERLTDRDPVVRAYAMRAARTLPLPDAAIEAAYEDASADTRQRLGEVVLASGRTALAERLVPRLREQWGDHTAAKLLPVCSAEFVAAALPELSYALDSWTRIGLNFPDQVLDHAERDLAARPRAERDTSWHRYAEGVAAAVSARAERVLSMLERHRPDVLPAALVPRLNEFVAVDAERTVRLLIPADGVGQSYPPLPSASVLRRIVRADPPSLPALGRHWIGRAHFAVLLRALPPHRRSDFLDLATAGVESRDADDVLPVLGLLPRERRWAEARRWAAQRRETGGSWHEVLELVAYGPVAEARAELLAGTRRPDASDRARAWPLLIVNAARTRDRGCVREVLTELLRLRNEQDPVRCAALGALKDVRPDLFTADSTPQLDRILQDALEARDISHDTREAVRSLAVALLRENAADGEQALIAWSLGALERIAANVGVGYLGPLDRVLRRGQEHQVLDALRPWLDAAMDKGDYQLLFTLTGSLGRRAHRMPVLQGLLEEALRYGDDSAFATAARYWLEPPSGRDERVARILELEPSAAVLAPVERVLTERRTDLLDVLLGGPPPYGRFLKRGTRQTLPELRCAARWLPRQQAAAGAMAAGAADDRSQPLHRRAAAIRAAAAVPEHGRALALRYAESTDVVLAEAALAALVWADQPQDALPVLLAHVGDDRARVAVHAAARAARFAAPSRLAEQLGAVLTADEGVKVTSRKEAVRLAATRLPLPRAAALLAAAFAVPPRHPDVQATVVAFSAELLSEERTWSLLTAATEGPPQVLHAVVRPAAWSLPETHRPRYARLVGHVSRSADPEAATAGLRVLPLWARYAPDVVDGLSERVTGLGEGAGTRAVWRAAVTAIARLAVSGLPHPVGGAAPGNPLHDALTALLPAIAAGEPDAPEDRDLPARQRALALLRALPDRPGREIHQVLEAVAALLADEPSLAGARADVLRALVDPDADLPELTARLRDLAANATGRPALAAATAYQLRGRFGSGPLPSDPSTVLTAATGLTTTDDPATGLLAVALVSATGNRLGWPTDWRTALRALRRHPSPDVRDAALGVVLRTE</sequence>